<gene>
    <name evidence="2" type="ORF">R4F53_24935</name>
</gene>
<keyword evidence="1" id="KW-0812">Transmembrane</keyword>
<dbReference type="AlphaFoldDB" id="A0AAE4UE63"/>
<organism evidence="2 3">
    <name type="scientific">Mycobacterium intracellulare</name>
    <dbReference type="NCBI Taxonomy" id="1767"/>
    <lineage>
        <taxon>Bacteria</taxon>
        <taxon>Bacillati</taxon>
        <taxon>Actinomycetota</taxon>
        <taxon>Actinomycetes</taxon>
        <taxon>Mycobacteriales</taxon>
        <taxon>Mycobacteriaceae</taxon>
        <taxon>Mycobacterium</taxon>
        <taxon>Mycobacterium avium complex (MAC)</taxon>
    </lineage>
</organism>
<keyword evidence="1" id="KW-1133">Transmembrane helix</keyword>
<name>A0AAE4UE63_MYCIT</name>
<evidence type="ECO:0000313" key="2">
    <source>
        <dbReference type="EMBL" id="MDV7015522.1"/>
    </source>
</evidence>
<proteinExistence type="predicted"/>
<evidence type="ECO:0000256" key="1">
    <source>
        <dbReference type="SAM" id="Phobius"/>
    </source>
</evidence>
<reference evidence="2" key="1">
    <citation type="submission" date="2023-10" db="EMBL/GenBank/DDBJ databases">
        <title>Characterization and genome sequence of Mycobacterium intracellulare ABSURDO, a novel pathogenic isolate with three colony morphotypes that vary in growth and acid-fastness.</title>
        <authorList>
            <person name="Jude B.A."/>
            <person name="Robinson R.T."/>
        </authorList>
    </citation>
    <scope>NUCLEOTIDE SEQUENCE</scope>
    <source>
        <strain evidence="2">ABSURDO Component B</strain>
    </source>
</reference>
<dbReference type="Proteomes" id="UP001187143">
    <property type="component" value="Unassembled WGS sequence"/>
</dbReference>
<comment type="caution">
    <text evidence="2">The sequence shown here is derived from an EMBL/GenBank/DDBJ whole genome shotgun (WGS) entry which is preliminary data.</text>
</comment>
<dbReference type="EMBL" id="JAWLLD010000043">
    <property type="protein sequence ID" value="MDV7015522.1"/>
    <property type="molecule type" value="Genomic_DNA"/>
</dbReference>
<dbReference type="RefSeq" id="WP_014942532.1">
    <property type="nucleotide sequence ID" value="NZ_JAEKMV010000039.1"/>
</dbReference>
<feature type="transmembrane region" description="Helical" evidence="1">
    <location>
        <begin position="76"/>
        <end position="100"/>
    </location>
</feature>
<evidence type="ECO:0000313" key="3">
    <source>
        <dbReference type="Proteomes" id="UP001187143"/>
    </source>
</evidence>
<accession>A0AAE4UE63</accession>
<keyword evidence="1" id="KW-0472">Membrane</keyword>
<protein>
    <submittedName>
        <fullName evidence="2">Uncharacterized protein</fullName>
    </submittedName>
</protein>
<sequence length="196" mass="21284">MDQDDLPRSARVSISVASPEGELVEIAFVFTNIVRRDTAAFRQELEGLVNSLAESARSDAEPVITELETPYPGGGAAAYGIAFMVGLPMALANSGIYDLLKKLSNRFSWTGGSPPDREHFLMENANPLALGAIEQAFGVTRDDLRPLITDVQGEHAKLVYQATDGSTFTVSMENTDKFVVTGITKNWPSAQWDDES</sequence>